<reference evidence="5 6" key="1">
    <citation type="submission" date="2016-10" db="EMBL/GenBank/DDBJ databases">
        <authorList>
            <person name="de Groot N.N."/>
        </authorList>
    </citation>
    <scope>NUCLEOTIDE SEQUENCE [LARGE SCALE GENOMIC DNA]</scope>
    <source>
        <strain evidence="6">P4-7,KCTC 19426,CECT 7604</strain>
    </source>
</reference>
<dbReference type="EMBL" id="LT629710">
    <property type="protein sequence ID" value="SDO65108.1"/>
    <property type="molecule type" value="Genomic_DNA"/>
</dbReference>
<evidence type="ECO:0000259" key="4">
    <source>
        <dbReference type="Pfam" id="PF00881"/>
    </source>
</evidence>
<evidence type="ECO:0000256" key="2">
    <source>
        <dbReference type="ARBA" id="ARBA00022643"/>
    </source>
</evidence>
<keyword evidence="2" id="KW-0288">FMN</keyword>
<accession>A0A1H0LA97</accession>
<dbReference type="Pfam" id="PF00881">
    <property type="entry name" value="Nitroreductase"/>
    <property type="match status" value="1"/>
</dbReference>
<protein>
    <submittedName>
        <fullName evidence="5">Nitroreductase</fullName>
    </submittedName>
</protein>
<dbReference type="STRING" id="1090615.SAMN04515671_1588"/>
<dbReference type="SUPFAM" id="SSF55469">
    <property type="entry name" value="FMN-dependent nitroreductase-like"/>
    <property type="match status" value="1"/>
</dbReference>
<evidence type="ECO:0000256" key="3">
    <source>
        <dbReference type="ARBA" id="ARBA00023002"/>
    </source>
</evidence>
<evidence type="ECO:0000313" key="6">
    <source>
        <dbReference type="Proteomes" id="UP000198741"/>
    </source>
</evidence>
<dbReference type="GO" id="GO:0016491">
    <property type="term" value="F:oxidoreductase activity"/>
    <property type="evidence" value="ECO:0007669"/>
    <property type="project" value="UniProtKB-KW"/>
</dbReference>
<keyword evidence="3" id="KW-0560">Oxidoreductase</keyword>
<evidence type="ECO:0000313" key="5">
    <source>
        <dbReference type="EMBL" id="SDO65108.1"/>
    </source>
</evidence>
<dbReference type="CDD" id="cd02062">
    <property type="entry name" value="Nitro_FMN_reductase"/>
    <property type="match status" value="1"/>
</dbReference>
<dbReference type="OrthoDB" id="3774920at2"/>
<sequence>MELFEAISTTRAMRRLDPERPVSDEDLRTVIEAGLRGPSGGNSQPVRWIVIRDPEIKRQLQVIYQRCWERGRKRYVERPGVIAPAVLNSADHLAAHLHEAPALIMVCAQTGGKRHDASVYPGVQNLMLAARALGLGTTLTTAHLFAEDEVKDILNIPADVTTYALIPIGYPLGRWGEAKRAPVESVLYADRWEAEGAR</sequence>
<keyword evidence="1" id="KW-0285">Flavoprotein</keyword>
<dbReference type="PANTHER" id="PTHR23026">
    <property type="entry name" value="NADPH NITROREDUCTASE"/>
    <property type="match status" value="1"/>
</dbReference>
<dbReference type="Proteomes" id="UP000198741">
    <property type="component" value="Chromosome I"/>
</dbReference>
<gene>
    <name evidence="5" type="ORF">SAMN04515671_1588</name>
</gene>
<evidence type="ECO:0000256" key="1">
    <source>
        <dbReference type="ARBA" id="ARBA00022630"/>
    </source>
</evidence>
<keyword evidence="6" id="KW-1185">Reference proteome</keyword>
<proteinExistence type="predicted"/>
<dbReference type="AlphaFoldDB" id="A0A1H0LA97"/>
<dbReference type="InterPro" id="IPR050627">
    <property type="entry name" value="Nitroreductase/BluB"/>
</dbReference>
<feature type="domain" description="Nitroreductase" evidence="4">
    <location>
        <begin position="8"/>
        <end position="170"/>
    </location>
</feature>
<dbReference type="RefSeq" id="WP_090475486.1">
    <property type="nucleotide sequence ID" value="NZ_LT629710.1"/>
</dbReference>
<organism evidence="5 6">
    <name type="scientific">Nakamurella panacisegetis</name>
    <dbReference type="NCBI Taxonomy" id="1090615"/>
    <lineage>
        <taxon>Bacteria</taxon>
        <taxon>Bacillati</taxon>
        <taxon>Actinomycetota</taxon>
        <taxon>Actinomycetes</taxon>
        <taxon>Nakamurellales</taxon>
        <taxon>Nakamurellaceae</taxon>
        <taxon>Nakamurella</taxon>
    </lineage>
</organism>
<dbReference type="Gene3D" id="3.40.109.10">
    <property type="entry name" value="NADH Oxidase"/>
    <property type="match status" value="1"/>
</dbReference>
<name>A0A1H0LA97_9ACTN</name>
<dbReference type="InterPro" id="IPR000415">
    <property type="entry name" value="Nitroreductase-like"/>
</dbReference>
<dbReference type="InterPro" id="IPR029479">
    <property type="entry name" value="Nitroreductase"/>
</dbReference>
<dbReference type="PANTHER" id="PTHR23026:SF90">
    <property type="entry name" value="IODOTYROSINE DEIODINASE 1"/>
    <property type="match status" value="1"/>
</dbReference>